<organism evidence="14 15">
    <name type="scientific">Spirosoma agri</name>
    <dbReference type="NCBI Taxonomy" id="1987381"/>
    <lineage>
        <taxon>Bacteria</taxon>
        <taxon>Pseudomonadati</taxon>
        <taxon>Bacteroidota</taxon>
        <taxon>Cytophagia</taxon>
        <taxon>Cytophagales</taxon>
        <taxon>Cytophagaceae</taxon>
        <taxon>Spirosoma</taxon>
    </lineage>
</organism>
<keyword evidence="3" id="KW-0597">Phosphoprotein</keyword>
<keyword evidence="9" id="KW-0802">TPR repeat</keyword>
<keyword evidence="8" id="KW-0902">Two-component regulatory system</keyword>
<dbReference type="Pfam" id="PF13424">
    <property type="entry name" value="TPR_12"/>
    <property type="match status" value="2"/>
</dbReference>
<feature type="repeat" description="TPR" evidence="9">
    <location>
        <begin position="199"/>
        <end position="232"/>
    </location>
</feature>
<evidence type="ECO:0000256" key="12">
    <source>
        <dbReference type="SAM" id="SignalP"/>
    </source>
</evidence>
<evidence type="ECO:0000256" key="1">
    <source>
        <dbReference type="ARBA" id="ARBA00000085"/>
    </source>
</evidence>
<name>A0A6M0IRJ4_9BACT</name>
<evidence type="ECO:0000259" key="13">
    <source>
        <dbReference type="PROSITE" id="PS50109"/>
    </source>
</evidence>
<keyword evidence="6" id="KW-0418">Kinase</keyword>
<dbReference type="PROSITE" id="PS50005">
    <property type="entry name" value="TPR"/>
    <property type="match status" value="2"/>
</dbReference>
<evidence type="ECO:0000256" key="3">
    <source>
        <dbReference type="ARBA" id="ARBA00022553"/>
    </source>
</evidence>
<comment type="caution">
    <text evidence="14">The sequence shown here is derived from an EMBL/GenBank/DDBJ whole genome shotgun (WGS) entry which is preliminary data.</text>
</comment>
<feature type="signal peptide" evidence="12">
    <location>
        <begin position="1"/>
        <end position="18"/>
    </location>
</feature>
<dbReference type="SUPFAM" id="SSF48452">
    <property type="entry name" value="TPR-like"/>
    <property type="match status" value="2"/>
</dbReference>
<dbReference type="InterPro" id="IPR011990">
    <property type="entry name" value="TPR-like_helical_dom_sf"/>
</dbReference>
<evidence type="ECO:0000256" key="8">
    <source>
        <dbReference type="ARBA" id="ARBA00023012"/>
    </source>
</evidence>
<evidence type="ECO:0000256" key="7">
    <source>
        <dbReference type="ARBA" id="ARBA00022840"/>
    </source>
</evidence>
<evidence type="ECO:0000256" key="2">
    <source>
        <dbReference type="ARBA" id="ARBA00012438"/>
    </source>
</evidence>
<keyword evidence="15" id="KW-1185">Reference proteome</keyword>
<evidence type="ECO:0000256" key="11">
    <source>
        <dbReference type="SAM" id="Phobius"/>
    </source>
</evidence>
<dbReference type="SMART" id="SM00387">
    <property type="entry name" value="HATPase_c"/>
    <property type="match status" value="1"/>
</dbReference>
<dbReference type="AlphaFoldDB" id="A0A6M0IRJ4"/>
<dbReference type="PANTHER" id="PTHR43065">
    <property type="entry name" value="SENSOR HISTIDINE KINASE"/>
    <property type="match status" value="1"/>
</dbReference>
<dbReference type="Proteomes" id="UP000477386">
    <property type="component" value="Unassembled WGS sequence"/>
</dbReference>
<keyword evidence="5" id="KW-0547">Nucleotide-binding</keyword>
<dbReference type="Gene3D" id="1.25.40.10">
    <property type="entry name" value="Tetratricopeptide repeat domain"/>
    <property type="match status" value="2"/>
</dbReference>
<dbReference type="GO" id="GO:0004673">
    <property type="term" value="F:protein histidine kinase activity"/>
    <property type="evidence" value="ECO:0007669"/>
    <property type="project" value="UniProtKB-EC"/>
</dbReference>
<feature type="coiled-coil region" evidence="10">
    <location>
        <begin position="461"/>
        <end position="505"/>
    </location>
</feature>
<dbReference type="GO" id="GO:0005524">
    <property type="term" value="F:ATP binding"/>
    <property type="evidence" value="ECO:0007669"/>
    <property type="project" value="UniProtKB-KW"/>
</dbReference>
<reference evidence="14 15" key="1">
    <citation type="submission" date="2020-02" db="EMBL/GenBank/DDBJ databases">
        <title>Draft genome sequence of two Spirosoma agri KCTC 52727 and Spirosoma terrae KCTC 52035.</title>
        <authorList>
            <person name="Rojas J."/>
            <person name="Ambika Manirajan B."/>
            <person name="Ratering S."/>
            <person name="Suarez C."/>
            <person name="Schnell S."/>
        </authorList>
    </citation>
    <scope>NUCLEOTIDE SEQUENCE [LARGE SCALE GENOMIC DNA]</scope>
    <source>
        <strain evidence="14 15">KCTC 52727</strain>
    </source>
</reference>
<dbReference type="SMART" id="SM00028">
    <property type="entry name" value="TPR"/>
    <property type="match status" value="6"/>
</dbReference>
<evidence type="ECO:0000256" key="10">
    <source>
        <dbReference type="SAM" id="Coils"/>
    </source>
</evidence>
<dbReference type="PANTHER" id="PTHR43065:SF10">
    <property type="entry name" value="PEROXIDE STRESS-ACTIVATED HISTIDINE KINASE MAK3"/>
    <property type="match status" value="1"/>
</dbReference>
<dbReference type="PRINTS" id="PR00344">
    <property type="entry name" value="BCTRLSENSOR"/>
</dbReference>
<keyword evidence="4" id="KW-0808">Transferase</keyword>
<dbReference type="InterPro" id="IPR019734">
    <property type="entry name" value="TPR_rpt"/>
</dbReference>
<evidence type="ECO:0000256" key="6">
    <source>
        <dbReference type="ARBA" id="ARBA00022777"/>
    </source>
</evidence>
<dbReference type="EMBL" id="JAAGNZ010000003">
    <property type="protein sequence ID" value="NEU69991.1"/>
    <property type="molecule type" value="Genomic_DNA"/>
</dbReference>
<evidence type="ECO:0000256" key="5">
    <source>
        <dbReference type="ARBA" id="ARBA00022741"/>
    </source>
</evidence>
<protein>
    <recommendedName>
        <fullName evidence="2">histidine kinase</fullName>
        <ecNumber evidence="2">2.7.13.3</ecNumber>
    </recommendedName>
</protein>
<dbReference type="Gene3D" id="1.10.287.130">
    <property type="match status" value="1"/>
</dbReference>
<dbReference type="RefSeq" id="WP_164043067.1">
    <property type="nucleotide sequence ID" value="NZ_JAAGNZ010000003.1"/>
</dbReference>
<gene>
    <name evidence="14" type="ORF">GK091_24130</name>
</gene>
<dbReference type="InterPro" id="IPR003594">
    <property type="entry name" value="HATPase_dom"/>
</dbReference>
<dbReference type="InterPro" id="IPR036890">
    <property type="entry name" value="HATPase_C_sf"/>
</dbReference>
<comment type="catalytic activity">
    <reaction evidence="1">
        <text>ATP + protein L-histidine = ADP + protein N-phospho-L-histidine.</text>
        <dbReference type="EC" id="2.7.13.3"/>
    </reaction>
</comment>
<keyword evidence="7" id="KW-0067">ATP-binding</keyword>
<keyword evidence="11" id="KW-0472">Membrane</keyword>
<keyword evidence="11" id="KW-1133">Transmembrane helix</keyword>
<dbReference type="Gene3D" id="3.30.565.10">
    <property type="entry name" value="Histidine kinase-like ATPase, C-terminal domain"/>
    <property type="match status" value="1"/>
</dbReference>
<dbReference type="InterPro" id="IPR004358">
    <property type="entry name" value="Sig_transdc_His_kin-like_C"/>
</dbReference>
<sequence length="768" mass="86115">MKPLIFLAFSLFAVFAQAQTSKIDSLNRLIGQATTDTARINLINAKITLLVSVNIDSAINLSLKNIQRAKQINYKQGEALARLRLAYCSSYKGDYSIVKENLKIAGAMYGSLGDSAHLIDVYSAYGTMYGMQSKYDSAITFFEKNIAIAERNNYKKGLGSAYLSTGIAYDMLSNRPQALRYEQKALTLAEAENNVRSQAFCLLNMGNLYKGMRDWKAAEQRYHKAIQLAKQEGMNNIELYSYTSLAEIYRNLHANQKSYEFATKAANLGKQMGDDGIEATNLSTASLNLAEQKKFVEAEALNKQAIVIANSSQQPLNIHQAYSAMGSILKMQKKYAAAIPYYEKSFAVLDEADIYDAQTGDIYKELSECYEETGNYRLALAANKQAAAIADSVRGKENIQKATELSMNYEFDKKEQVVRAEQEKKNAIARAKQWALITGLALMVMLAAVSFYAYRTKHKANTLLEEQKSLLQLQKEQLEHQKEQLETTLTKLKATQRQLVQAEKMATMGKLTKGIVDRILNPLNYINNFSLGAKDLLKELLEVIEKHLPSFDQNDQDDLEDTTKMLNQNLEKINEHGNSTARILKDMQKLLKEKTATFAVTDVNQLLEQHINASLQTVLSGYSPPLPVKLVFYLDKQPLKVSVLSLEFRQVLTSLVDNSCYSLLEKSRRTADFVPTIEVTTQIIDGQVQILFRDNGRGIAAKEMTQLFSPFFTTKPTAKGTGLGLYMSRDLIEYLQGQMTIDSVEGEFTQVTITLPLAPVESFVEQVN</sequence>
<dbReference type="Pfam" id="PF02518">
    <property type="entry name" value="HATPase_c"/>
    <property type="match status" value="1"/>
</dbReference>
<evidence type="ECO:0000256" key="4">
    <source>
        <dbReference type="ARBA" id="ARBA00022679"/>
    </source>
</evidence>
<feature type="transmembrane region" description="Helical" evidence="11">
    <location>
        <begin position="434"/>
        <end position="454"/>
    </location>
</feature>
<dbReference type="InterPro" id="IPR005467">
    <property type="entry name" value="His_kinase_dom"/>
</dbReference>
<keyword evidence="12" id="KW-0732">Signal</keyword>
<evidence type="ECO:0000313" key="14">
    <source>
        <dbReference type="EMBL" id="NEU69991.1"/>
    </source>
</evidence>
<feature type="domain" description="Histidine kinase" evidence="13">
    <location>
        <begin position="514"/>
        <end position="759"/>
    </location>
</feature>
<dbReference type="SUPFAM" id="SSF55874">
    <property type="entry name" value="ATPase domain of HSP90 chaperone/DNA topoisomerase II/histidine kinase"/>
    <property type="match status" value="1"/>
</dbReference>
<proteinExistence type="predicted"/>
<accession>A0A6M0IRJ4</accession>
<keyword evidence="10" id="KW-0175">Coiled coil</keyword>
<feature type="repeat" description="TPR" evidence="9">
    <location>
        <begin position="119"/>
        <end position="152"/>
    </location>
</feature>
<dbReference type="EC" id="2.7.13.3" evidence="2"/>
<keyword evidence="11" id="KW-0812">Transmembrane</keyword>
<feature type="chain" id="PRO_5027058220" description="histidine kinase" evidence="12">
    <location>
        <begin position="19"/>
        <end position="768"/>
    </location>
</feature>
<evidence type="ECO:0000256" key="9">
    <source>
        <dbReference type="PROSITE-ProRule" id="PRU00339"/>
    </source>
</evidence>
<dbReference type="PROSITE" id="PS50109">
    <property type="entry name" value="HIS_KIN"/>
    <property type="match status" value="1"/>
</dbReference>
<evidence type="ECO:0000313" key="15">
    <source>
        <dbReference type="Proteomes" id="UP000477386"/>
    </source>
</evidence>
<dbReference type="GO" id="GO:0000160">
    <property type="term" value="P:phosphorelay signal transduction system"/>
    <property type="evidence" value="ECO:0007669"/>
    <property type="project" value="UniProtKB-KW"/>
</dbReference>